<keyword evidence="8 10" id="KW-0472">Membrane</keyword>
<dbReference type="InterPro" id="IPR038770">
    <property type="entry name" value="Na+/solute_symporter_sf"/>
</dbReference>
<evidence type="ECO:0000313" key="14">
    <source>
        <dbReference type="Proteomes" id="UP001255917"/>
    </source>
</evidence>
<gene>
    <name evidence="13" type="ORF">RSO68_13840</name>
</gene>
<feature type="transmembrane region" description="Helical" evidence="10">
    <location>
        <begin position="147"/>
        <end position="170"/>
    </location>
</feature>
<evidence type="ECO:0000256" key="10">
    <source>
        <dbReference type="SAM" id="Phobius"/>
    </source>
</evidence>
<evidence type="ECO:0000259" key="11">
    <source>
        <dbReference type="Pfam" id="PF00999"/>
    </source>
</evidence>
<keyword evidence="6 10" id="KW-1133">Transmembrane helix</keyword>
<feature type="transmembrane region" description="Helical" evidence="10">
    <location>
        <begin position="86"/>
        <end position="108"/>
    </location>
</feature>
<evidence type="ECO:0000256" key="4">
    <source>
        <dbReference type="ARBA" id="ARBA00022449"/>
    </source>
</evidence>
<comment type="similarity">
    <text evidence="2">Belongs to the monovalent cation:proton antiporter 2 (CPA2) transporter (TC 2.A.37) family.</text>
</comment>
<feature type="transmembrane region" description="Helical" evidence="10">
    <location>
        <begin position="182"/>
        <end position="204"/>
    </location>
</feature>
<keyword evidence="14" id="KW-1185">Reference proteome</keyword>
<proteinExistence type="inferred from homology"/>
<dbReference type="Proteomes" id="UP001255917">
    <property type="component" value="Unassembled WGS sequence"/>
</dbReference>
<dbReference type="Pfam" id="PF00999">
    <property type="entry name" value="Na_H_Exchanger"/>
    <property type="match status" value="1"/>
</dbReference>
<dbReference type="InterPro" id="IPR003148">
    <property type="entry name" value="RCK_N"/>
</dbReference>
<dbReference type="PANTHER" id="PTHR42751">
    <property type="entry name" value="SODIUM/HYDROGEN EXCHANGER FAMILY/TRKA DOMAIN PROTEIN"/>
    <property type="match status" value="1"/>
</dbReference>
<feature type="compositionally biased region" description="Basic and acidic residues" evidence="9">
    <location>
        <begin position="547"/>
        <end position="564"/>
    </location>
</feature>
<evidence type="ECO:0000256" key="6">
    <source>
        <dbReference type="ARBA" id="ARBA00022989"/>
    </source>
</evidence>
<feature type="transmembrane region" description="Helical" evidence="10">
    <location>
        <begin position="55"/>
        <end position="74"/>
    </location>
</feature>
<dbReference type="Gene3D" id="3.40.50.720">
    <property type="entry name" value="NAD(P)-binding Rossmann-like Domain"/>
    <property type="match status" value="1"/>
</dbReference>
<feature type="transmembrane region" description="Helical" evidence="10">
    <location>
        <begin position="6"/>
        <end position="23"/>
    </location>
</feature>
<sequence length="564" mass="61174">MLESVFAQIGMILGLTVVGGALAQWLRQPLIVAFIGVGILLGPSGLSLVEQRTEIELFARLGIALLLFVVGLKLDLHVIRTVGPVALASGLGQVVFTSAVGYLIALWLGMSPVTALYVAVALTFSSTIIIVKLLSDKREVDSLHGRIAVGFLIVQDIVVVLVMIGLTAYGQADGNVNMAWEALRVLLTGGAMLVGLALLMRYVLPWLLHRLAHSSELLMLFAIAWAVVGAVGGEALGFSKEVGAFLAGVSIASTPYREQVASRLVSLRDFLLLFFFIELGATLDLGMLGAQLGASAILSLFVLVGNPLIVMAIMGYMGYRKRTGFLAGLTVAQISEFSLILAAMGLALGHLQEETVGLITLVGLITISVSTYMILYSHALYERLAPRLSIFERRVPHRELDDWEDANNEVDVLLIGLGRYGAALAADLRKRGCRLLAVDFDPTTVQQHALNRYRVCYGDAEDPEFLATLPLRQARWVVSTLRDPAVNRMLLHGLRQQKFVGQVAIAVRDSRDVQRFEEEGVDLVLVPYEDAAKEAAIRVMASAPSIEPREVDPREVEPREGDNA</sequence>
<keyword evidence="4" id="KW-0050">Antiport</keyword>
<feature type="transmembrane region" description="Helical" evidence="10">
    <location>
        <begin position="216"/>
        <end position="236"/>
    </location>
</feature>
<name>A0ABU3NHA2_9GAMM</name>
<reference evidence="14" key="1">
    <citation type="submission" date="2023-07" db="EMBL/GenBank/DDBJ databases">
        <title>Substrates and metabolic shifts associated with increased methane emissions in unrestored hypersaline salterns.</title>
        <authorList>
            <person name="Bueno De Mesquita C.P."/>
            <person name="Tringe S.G."/>
        </authorList>
    </citation>
    <scope>NUCLEOTIDE SEQUENCE [LARGE SCALE GENOMIC DNA]</scope>
    <source>
        <strain evidence="14">I4</strain>
    </source>
</reference>
<evidence type="ECO:0000313" key="13">
    <source>
        <dbReference type="EMBL" id="MDT8880555.1"/>
    </source>
</evidence>
<dbReference type="PANTHER" id="PTHR42751:SF3">
    <property type="entry name" value="SODIUM_GLUTAMATE SYMPORTER"/>
    <property type="match status" value="1"/>
</dbReference>
<feature type="transmembrane region" description="Helical" evidence="10">
    <location>
        <begin position="326"/>
        <end position="349"/>
    </location>
</feature>
<evidence type="ECO:0000256" key="3">
    <source>
        <dbReference type="ARBA" id="ARBA00022448"/>
    </source>
</evidence>
<keyword evidence="7" id="KW-0406">Ion transport</keyword>
<feature type="transmembrane region" description="Helical" evidence="10">
    <location>
        <begin position="30"/>
        <end position="49"/>
    </location>
</feature>
<feature type="transmembrane region" description="Helical" evidence="10">
    <location>
        <begin position="355"/>
        <end position="375"/>
    </location>
</feature>
<dbReference type="InterPro" id="IPR036291">
    <property type="entry name" value="NAD(P)-bd_dom_sf"/>
</dbReference>
<comment type="subcellular location">
    <subcellularLocation>
        <location evidence="1">Membrane</location>
        <topology evidence="1">Multi-pass membrane protein</topology>
    </subcellularLocation>
</comment>
<keyword evidence="3" id="KW-0813">Transport</keyword>
<feature type="domain" description="RCK N-terminal" evidence="12">
    <location>
        <begin position="412"/>
        <end position="527"/>
    </location>
</feature>
<comment type="caution">
    <text evidence="13">The sequence shown here is derived from an EMBL/GenBank/DDBJ whole genome shotgun (WGS) entry which is preliminary data.</text>
</comment>
<evidence type="ECO:0000256" key="1">
    <source>
        <dbReference type="ARBA" id="ARBA00004141"/>
    </source>
</evidence>
<accession>A0ABU3NHA2</accession>
<dbReference type="EMBL" id="JAVXUR010000005">
    <property type="protein sequence ID" value="MDT8880555.1"/>
    <property type="molecule type" value="Genomic_DNA"/>
</dbReference>
<dbReference type="SUPFAM" id="SSF51735">
    <property type="entry name" value="NAD(P)-binding Rossmann-fold domains"/>
    <property type="match status" value="1"/>
</dbReference>
<evidence type="ECO:0000256" key="2">
    <source>
        <dbReference type="ARBA" id="ARBA00005551"/>
    </source>
</evidence>
<feature type="domain" description="Cation/H+ exchanger transmembrane" evidence="11">
    <location>
        <begin position="16"/>
        <end position="371"/>
    </location>
</feature>
<evidence type="ECO:0000259" key="12">
    <source>
        <dbReference type="Pfam" id="PF02254"/>
    </source>
</evidence>
<feature type="transmembrane region" description="Helical" evidence="10">
    <location>
        <begin position="270"/>
        <end position="290"/>
    </location>
</feature>
<evidence type="ECO:0000256" key="8">
    <source>
        <dbReference type="ARBA" id="ARBA00023136"/>
    </source>
</evidence>
<feature type="region of interest" description="Disordered" evidence="9">
    <location>
        <begin position="543"/>
        <end position="564"/>
    </location>
</feature>
<evidence type="ECO:0000256" key="5">
    <source>
        <dbReference type="ARBA" id="ARBA00022692"/>
    </source>
</evidence>
<organism evidence="13 14">
    <name type="scientific">Halomonas saccharevitans</name>
    <dbReference type="NCBI Taxonomy" id="416872"/>
    <lineage>
        <taxon>Bacteria</taxon>
        <taxon>Pseudomonadati</taxon>
        <taxon>Pseudomonadota</taxon>
        <taxon>Gammaproteobacteria</taxon>
        <taxon>Oceanospirillales</taxon>
        <taxon>Halomonadaceae</taxon>
        <taxon>Halomonas</taxon>
    </lineage>
</organism>
<feature type="transmembrane region" description="Helical" evidence="10">
    <location>
        <begin position="296"/>
        <end position="319"/>
    </location>
</feature>
<dbReference type="Gene3D" id="1.20.1530.20">
    <property type="match status" value="1"/>
</dbReference>
<protein>
    <submittedName>
        <fullName evidence="13">Cation:proton antiporter family protein</fullName>
    </submittedName>
</protein>
<dbReference type="InterPro" id="IPR006153">
    <property type="entry name" value="Cation/H_exchanger_TM"/>
</dbReference>
<evidence type="ECO:0000256" key="9">
    <source>
        <dbReference type="SAM" id="MobiDB-lite"/>
    </source>
</evidence>
<dbReference type="RefSeq" id="WP_315586995.1">
    <property type="nucleotide sequence ID" value="NZ_JAVXUR010000005.1"/>
</dbReference>
<feature type="transmembrane region" description="Helical" evidence="10">
    <location>
        <begin position="114"/>
        <end position="135"/>
    </location>
</feature>
<dbReference type="Pfam" id="PF02254">
    <property type="entry name" value="TrkA_N"/>
    <property type="match status" value="1"/>
</dbReference>
<evidence type="ECO:0000256" key="7">
    <source>
        <dbReference type="ARBA" id="ARBA00023065"/>
    </source>
</evidence>
<keyword evidence="5 10" id="KW-0812">Transmembrane</keyword>